<reference evidence="2 3" key="1">
    <citation type="submission" date="2024-09" db="EMBL/GenBank/DDBJ databases">
        <title>Paenibacillus zeirhizospherea sp. nov., isolated from surface of the maize (Zea mays) roots in a horticulture field, Hungary.</title>
        <authorList>
            <person name="Marton D."/>
            <person name="Farkas M."/>
            <person name="Bedics A."/>
            <person name="Toth E."/>
            <person name="Tancsics A."/>
            <person name="Boka K."/>
            <person name="Marati G."/>
            <person name="Kriszt B."/>
            <person name="Cserhati M."/>
        </authorList>
    </citation>
    <scope>NUCLEOTIDE SEQUENCE [LARGE SCALE GENOMIC DNA]</scope>
    <source>
        <strain evidence="2 3">JCM 18446</strain>
    </source>
</reference>
<dbReference type="InterPro" id="IPR024775">
    <property type="entry name" value="DinB-like"/>
</dbReference>
<evidence type="ECO:0000313" key="2">
    <source>
        <dbReference type="EMBL" id="MFB5760193.1"/>
    </source>
</evidence>
<sequence length="155" mass="17433">MSDVYAFHLMAKIRQSIRKQLESLSEDQRNVVPAGFNNSIHWQLGHMVTLADMVICGIAGKQFSLPESYKTFFAPGTKPADWTAEPPAWDGLLQLFDEQPSRLREDFAAILDEPVALKENFGQAETIEELVYLSNVHESSHAGMVNAMVRILNKQ</sequence>
<dbReference type="Proteomes" id="UP001580430">
    <property type="component" value="Unassembled WGS sequence"/>
</dbReference>
<evidence type="ECO:0000313" key="3">
    <source>
        <dbReference type="Proteomes" id="UP001580430"/>
    </source>
</evidence>
<name>A0ABV5BY40_9BACL</name>
<evidence type="ECO:0000259" key="1">
    <source>
        <dbReference type="Pfam" id="PF12867"/>
    </source>
</evidence>
<dbReference type="Gene3D" id="1.20.120.450">
    <property type="entry name" value="dinb family like domain"/>
    <property type="match status" value="1"/>
</dbReference>
<dbReference type="EMBL" id="JBHIRY010000005">
    <property type="protein sequence ID" value="MFB5760193.1"/>
    <property type="molecule type" value="Genomic_DNA"/>
</dbReference>
<dbReference type="InterPro" id="IPR034660">
    <property type="entry name" value="DinB/YfiT-like"/>
</dbReference>
<keyword evidence="3" id="KW-1185">Reference proteome</keyword>
<dbReference type="Pfam" id="PF12867">
    <property type="entry name" value="DinB_2"/>
    <property type="match status" value="1"/>
</dbReference>
<comment type="caution">
    <text evidence="2">The sequence shown here is derived from an EMBL/GenBank/DDBJ whole genome shotgun (WGS) entry which is preliminary data.</text>
</comment>
<organism evidence="2 3">
    <name type="scientific">Paenibacillus medicaginis</name>
    <dbReference type="NCBI Taxonomy" id="1470560"/>
    <lineage>
        <taxon>Bacteria</taxon>
        <taxon>Bacillati</taxon>
        <taxon>Bacillota</taxon>
        <taxon>Bacilli</taxon>
        <taxon>Bacillales</taxon>
        <taxon>Paenibacillaceae</taxon>
        <taxon>Paenibacillus</taxon>
    </lineage>
</organism>
<feature type="domain" description="DinB-like" evidence="1">
    <location>
        <begin position="13"/>
        <end position="144"/>
    </location>
</feature>
<proteinExistence type="predicted"/>
<dbReference type="SUPFAM" id="SSF109854">
    <property type="entry name" value="DinB/YfiT-like putative metalloenzymes"/>
    <property type="match status" value="1"/>
</dbReference>
<gene>
    <name evidence="2" type="ORF">ACE5LO_07275</name>
</gene>
<accession>A0ABV5BY40</accession>
<protein>
    <submittedName>
        <fullName evidence="2">DinB family protein</fullName>
    </submittedName>
</protein>
<dbReference type="RefSeq" id="WP_375519368.1">
    <property type="nucleotide sequence ID" value="NZ_JBHIRY010000005.1"/>
</dbReference>